<evidence type="ECO:0000313" key="19">
    <source>
        <dbReference type="Proteomes" id="UP001150925"/>
    </source>
</evidence>
<dbReference type="InterPro" id="IPR055190">
    <property type="entry name" value="ATP-synt_VA_C"/>
</dbReference>
<dbReference type="CDD" id="cd01134">
    <property type="entry name" value="V_A-ATPase_A"/>
    <property type="match status" value="1"/>
</dbReference>
<evidence type="ECO:0000256" key="10">
    <source>
        <dbReference type="ARBA" id="ARBA00029427"/>
    </source>
</evidence>
<dbReference type="EC" id="7.1.2.2" evidence="2"/>
<comment type="catalytic activity">
    <reaction evidence="12">
        <text>ATP + H2O + 4 H(+)(in) = ADP + phosphate + 5 H(+)(out)</text>
        <dbReference type="Rhea" id="RHEA:57720"/>
        <dbReference type="ChEBI" id="CHEBI:15377"/>
        <dbReference type="ChEBI" id="CHEBI:15378"/>
        <dbReference type="ChEBI" id="CHEBI:30616"/>
        <dbReference type="ChEBI" id="CHEBI:43474"/>
        <dbReference type="ChEBI" id="CHEBI:456216"/>
        <dbReference type="EC" id="7.1.2.2"/>
    </reaction>
</comment>
<proteinExistence type="inferred from homology"/>
<accession>A0A9W8AVL0</accession>
<evidence type="ECO:0000256" key="4">
    <source>
        <dbReference type="ARBA" id="ARBA00022448"/>
    </source>
</evidence>
<dbReference type="GO" id="GO:0046961">
    <property type="term" value="F:proton-transporting ATPase activity, rotational mechanism"/>
    <property type="evidence" value="ECO:0007669"/>
    <property type="project" value="InterPro"/>
</dbReference>
<evidence type="ECO:0000259" key="15">
    <source>
        <dbReference type="Pfam" id="PF02874"/>
    </source>
</evidence>
<evidence type="ECO:0000259" key="16">
    <source>
        <dbReference type="Pfam" id="PF16886"/>
    </source>
</evidence>
<protein>
    <recommendedName>
        <fullName evidence="3">V-type proton ATPase catalytic subunit A</fullName>
        <ecNumber evidence="2">7.1.2.2</ecNumber>
    </recommendedName>
</protein>
<evidence type="ECO:0000256" key="6">
    <source>
        <dbReference type="ARBA" id="ARBA00022781"/>
    </source>
</evidence>
<evidence type="ECO:0000259" key="17">
    <source>
        <dbReference type="Pfam" id="PF22919"/>
    </source>
</evidence>
<dbReference type="GO" id="GO:0046034">
    <property type="term" value="P:ATP metabolic process"/>
    <property type="evidence" value="ECO:0007669"/>
    <property type="project" value="InterPro"/>
</dbReference>
<dbReference type="InterPro" id="IPR000194">
    <property type="entry name" value="ATPase_F1/V1/A1_a/bsu_nucl-bd"/>
</dbReference>
<dbReference type="Gene3D" id="3.40.50.300">
    <property type="entry name" value="P-loop containing nucleotide triphosphate hydrolases"/>
    <property type="match status" value="1"/>
</dbReference>
<dbReference type="GO" id="GO:0016887">
    <property type="term" value="F:ATP hydrolysis activity"/>
    <property type="evidence" value="ECO:0007669"/>
    <property type="project" value="InterPro"/>
</dbReference>
<dbReference type="GO" id="GO:0055082">
    <property type="term" value="P:intracellular chemical homeostasis"/>
    <property type="evidence" value="ECO:0007669"/>
    <property type="project" value="UniProtKB-ARBA"/>
</dbReference>
<dbReference type="Pfam" id="PF16886">
    <property type="entry name" value="ATP-synt_ab_Xtn"/>
    <property type="match status" value="1"/>
</dbReference>
<dbReference type="InterPro" id="IPR005725">
    <property type="entry name" value="ATPase_V1-cplx_asu"/>
</dbReference>
<dbReference type="PANTHER" id="PTHR43607:SF1">
    <property type="entry name" value="H(+)-TRANSPORTING TWO-SECTOR ATPASE"/>
    <property type="match status" value="1"/>
</dbReference>
<dbReference type="OrthoDB" id="1676488at2759"/>
<dbReference type="InterPro" id="IPR023366">
    <property type="entry name" value="ATP_synth_asu-like_sf"/>
</dbReference>
<dbReference type="InterPro" id="IPR004100">
    <property type="entry name" value="ATPase_F1/V1/A1_a/bsu_N"/>
</dbReference>
<comment type="caution">
    <text evidence="18">The sequence shown here is derived from an EMBL/GenBank/DDBJ whole genome shotgun (WGS) entry which is preliminary data.</text>
</comment>
<evidence type="ECO:0000256" key="7">
    <source>
        <dbReference type="ARBA" id="ARBA00022840"/>
    </source>
</evidence>
<feature type="domain" description="ATP synthase A/B type C-terminal" evidence="17">
    <location>
        <begin position="468"/>
        <end position="561"/>
    </location>
</feature>
<evidence type="ECO:0000256" key="2">
    <source>
        <dbReference type="ARBA" id="ARBA00012473"/>
    </source>
</evidence>
<dbReference type="Gene3D" id="1.10.1140.10">
    <property type="entry name" value="Bovine Mitochondrial F1-atpase, Atp Synthase Beta Chain, Chain D, domain 3"/>
    <property type="match status" value="1"/>
</dbReference>
<comment type="function">
    <text evidence="13">Catalytic subunit of the V1 complex of vacuolar(H+)-ATPase (V-ATPase), a multisubunit enzyme composed of a peripheral complex (V1) that hydrolyzes ATP and a membrane integral complex (V0) that translocates protons. V-ATPase is responsible for acidifying and maintaining the pH of intracellular compartments.</text>
</comment>
<dbReference type="Pfam" id="PF00006">
    <property type="entry name" value="ATP-synt_ab"/>
    <property type="match status" value="1"/>
</dbReference>
<dbReference type="InterPro" id="IPR022878">
    <property type="entry name" value="V-ATPase_asu"/>
</dbReference>
<dbReference type="FunFam" id="2.40.30.20:FF:000002">
    <property type="entry name" value="V-type proton ATPase catalytic subunit A"/>
    <property type="match status" value="1"/>
</dbReference>
<organism evidence="18 19">
    <name type="scientific">Dispira parvispora</name>
    <dbReference type="NCBI Taxonomy" id="1520584"/>
    <lineage>
        <taxon>Eukaryota</taxon>
        <taxon>Fungi</taxon>
        <taxon>Fungi incertae sedis</taxon>
        <taxon>Zoopagomycota</taxon>
        <taxon>Kickxellomycotina</taxon>
        <taxon>Dimargaritomycetes</taxon>
        <taxon>Dimargaritales</taxon>
        <taxon>Dimargaritaceae</taxon>
        <taxon>Dispira</taxon>
    </lineage>
</organism>
<dbReference type="Pfam" id="PF02874">
    <property type="entry name" value="ATP-synt_ab_N"/>
    <property type="match status" value="1"/>
</dbReference>
<evidence type="ECO:0000256" key="12">
    <source>
        <dbReference type="ARBA" id="ARBA00048383"/>
    </source>
</evidence>
<keyword evidence="8" id="KW-1278">Translocase</keyword>
<evidence type="ECO:0000256" key="9">
    <source>
        <dbReference type="ARBA" id="ARBA00023065"/>
    </source>
</evidence>
<evidence type="ECO:0000256" key="11">
    <source>
        <dbReference type="ARBA" id="ARBA00029477"/>
    </source>
</evidence>
<dbReference type="EMBL" id="JANBPY010000171">
    <property type="protein sequence ID" value="KAJ1968512.1"/>
    <property type="molecule type" value="Genomic_DNA"/>
</dbReference>
<dbReference type="HAMAP" id="MF_00309">
    <property type="entry name" value="ATP_synth_A_arch"/>
    <property type="match status" value="1"/>
</dbReference>
<dbReference type="GO" id="GO:0005524">
    <property type="term" value="F:ATP binding"/>
    <property type="evidence" value="ECO:0007669"/>
    <property type="project" value="UniProtKB-KW"/>
</dbReference>
<gene>
    <name evidence="18" type="primary">VMA1</name>
    <name evidence="18" type="ORF">IWQ62_001203</name>
</gene>
<keyword evidence="7" id="KW-0067">ATP-binding</keyword>
<sequence length="618" mass="68691">MAGGLENAKKELRHLDDEHESRYGYVFSVSGPVVIAEKMVGSAMDELVRVGHDALVGEVIRLDGDKATIQVYEETAGLTIGDPVLRSGKPLSVELGPGLCSNIFDGIQRPLRGIQELSESIYIPRGIDTPALEKSLLWDFDPLNFRVGDHITGGDIYGRVHENSLFSNHSIMLDPKSLGTVTYIAPKASYSLEDVILETEFEGKTTKHTMMQIWPVRSPRPVAEKLAANYPLLTGQRVLDALFPCVQGGTTAIPGAFGCGKTVISQSLSKYSNSDLIVYIGCGERGNEMAEVLMDFPQLSVEIDGRQESIMKRTTLIANTSNMPVAAREASIYTGITVSEYFRDQGKNVAMMADSTSRWAEALREISGRLAEMPADSGYPAYLGARLASFYERAGKVQCIGNPNREGSVTVVGAVSPPGGDFSDPVTSATLGIVQVFWGLDKKLAQRKHFPSVNWSLSYSKYVQALSPYYESFDPDFIELRTRCKEILQMEEDLSEIVQLVGKSALAETDKITLEIARLIKDDFLQQNGYSSYDRYCPFYKTVWLLRNMIGFYHHATHAVEVTQGQVTWAKIRENMSDIMYKLTSMKFEDPADGEEVLKARYTELAKEMEERFRQLTD</sequence>
<dbReference type="InterPro" id="IPR036121">
    <property type="entry name" value="ATPase_F1/V1/A1_a/bsu_N_sf"/>
</dbReference>
<dbReference type="CDD" id="cd18119">
    <property type="entry name" value="ATP-synt_V_A-type_alpha_N"/>
    <property type="match status" value="1"/>
</dbReference>
<comment type="subunit">
    <text evidence="11">V-ATPase is a heteromultimeric enzyme composed of a peripheral catalytic V1 complex (components A to H) attached to an integral membrane V0 proton pore complex (components: a, c, c', c'', d, e, f and VOA1).</text>
</comment>
<feature type="domain" description="ATPsynthase alpha/beta subunit barrel-sandwich" evidence="16">
    <location>
        <begin position="129"/>
        <end position="217"/>
    </location>
</feature>
<dbReference type="PANTHER" id="PTHR43607">
    <property type="entry name" value="V-TYPE PROTON ATPASE CATALYTIC SUBUNIT A"/>
    <property type="match status" value="1"/>
</dbReference>
<dbReference type="CDD" id="cd18111">
    <property type="entry name" value="ATP-synt_V_A-type_alpha_C"/>
    <property type="match status" value="1"/>
</dbReference>
<dbReference type="SUPFAM" id="SSF50615">
    <property type="entry name" value="N-terminal domain of alpha and beta subunits of F1 ATP synthase"/>
    <property type="match status" value="1"/>
</dbReference>
<dbReference type="NCBIfam" id="TIGR01042">
    <property type="entry name" value="V-ATPase_V1_A"/>
    <property type="match status" value="1"/>
</dbReference>
<evidence type="ECO:0000256" key="5">
    <source>
        <dbReference type="ARBA" id="ARBA00022741"/>
    </source>
</evidence>
<reference evidence="18" key="1">
    <citation type="submission" date="2022-07" db="EMBL/GenBank/DDBJ databases">
        <title>Phylogenomic reconstructions and comparative analyses of Kickxellomycotina fungi.</title>
        <authorList>
            <person name="Reynolds N.K."/>
            <person name="Stajich J.E."/>
            <person name="Barry K."/>
            <person name="Grigoriev I.V."/>
            <person name="Crous P."/>
            <person name="Smith M.E."/>
        </authorList>
    </citation>
    <scope>NUCLEOTIDE SEQUENCE</scope>
    <source>
        <strain evidence="18">RSA 1196</strain>
    </source>
</reference>
<dbReference type="SUPFAM" id="SSF47917">
    <property type="entry name" value="C-terminal domain of alpha and beta subunits of F1 ATP synthase"/>
    <property type="match status" value="1"/>
</dbReference>
<keyword evidence="6" id="KW-0375">Hydrogen ion transport</keyword>
<dbReference type="FunFam" id="1.10.1140.10:FF:000002">
    <property type="entry name" value="V-type proton ATPase catalytic subunit A"/>
    <property type="match status" value="1"/>
</dbReference>
<dbReference type="Gene3D" id="2.40.50.100">
    <property type="match status" value="1"/>
</dbReference>
<evidence type="ECO:0000256" key="1">
    <source>
        <dbReference type="ARBA" id="ARBA00008936"/>
    </source>
</evidence>
<dbReference type="NCBIfam" id="NF003220">
    <property type="entry name" value="PRK04192.1"/>
    <property type="match status" value="1"/>
</dbReference>
<dbReference type="Gene3D" id="2.40.30.20">
    <property type="match status" value="1"/>
</dbReference>
<evidence type="ECO:0000259" key="14">
    <source>
        <dbReference type="Pfam" id="PF00006"/>
    </source>
</evidence>
<dbReference type="GO" id="GO:0000329">
    <property type="term" value="C:fungal-type vacuole membrane"/>
    <property type="evidence" value="ECO:0007669"/>
    <property type="project" value="TreeGrafter"/>
</dbReference>
<keyword evidence="9" id="KW-0406">Ion transport</keyword>
<keyword evidence="4" id="KW-0813">Transport</keyword>
<evidence type="ECO:0000256" key="13">
    <source>
        <dbReference type="ARBA" id="ARBA00058996"/>
    </source>
</evidence>
<dbReference type="SUPFAM" id="SSF52540">
    <property type="entry name" value="P-loop containing nucleoside triphosphate hydrolases"/>
    <property type="match status" value="1"/>
</dbReference>
<keyword evidence="19" id="KW-1185">Reference proteome</keyword>
<dbReference type="InterPro" id="IPR031686">
    <property type="entry name" value="ATP-synth_a_Xtn"/>
</dbReference>
<evidence type="ECO:0000313" key="18">
    <source>
        <dbReference type="EMBL" id="KAJ1968512.1"/>
    </source>
</evidence>
<dbReference type="PROSITE" id="PS00152">
    <property type="entry name" value="ATPASE_ALPHA_BETA"/>
    <property type="match status" value="1"/>
</dbReference>
<evidence type="ECO:0000256" key="3">
    <source>
        <dbReference type="ARBA" id="ARBA00018860"/>
    </source>
</evidence>
<feature type="domain" description="ATPase F1/V1/A1 complex alpha/beta subunit N-terminal" evidence="15">
    <location>
        <begin position="26"/>
        <end position="88"/>
    </location>
</feature>
<feature type="domain" description="ATPase F1/V1/A1 complex alpha/beta subunit nucleotide-binding" evidence="14">
    <location>
        <begin position="235"/>
        <end position="460"/>
    </location>
</feature>
<dbReference type="InterPro" id="IPR020003">
    <property type="entry name" value="ATPase_a/bsu_AS"/>
</dbReference>
<dbReference type="FunFam" id="2.40.50.100:FF:000008">
    <property type="entry name" value="V-type proton ATPase catalytic subunit A"/>
    <property type="match status" value="1"/>
</dbReference>
<dbReference type="Pfam" id="PF22919">
    <property type="entry name" value="ATP-synt_VA_C"/>
    <property type="match status" value="1"/>
</dbReference>
<dbReference type="GO" id="GO:0033180">
    <property type="term" value="C:proton-transporting V-type ATPase, V1 domain"/>
    <property type="evidence" value="ECO:0007669"/>
    <property type="project" value="InterPro"/>
</dbReference>
<comment type="subcellular location">
    <subcellularLocation>
        <location evidence="10">Vacuole membrane</location>
        <topology evidence="10">Peripheral membrane protein</topology>
        <orientation evidence="10">Cytoplasmic side</orientation>
    </subcellularLocation>
</comment>
<dbReference type="AlphaFoldDB" id="A0A9W8AVL0"/>
<keyword evidence="5" id="KW-0547">Nucleotide-binding</keyword>
<dbReference type="InterPro" id="IPR027417">
    <property type="entry name" value="P-loop_NTPase"/>
</dbReference>
<dbReference type="Proteomes" id="UP001150925">
    <property type="component" value="Unassembled WGS sequence"/>
</dbReference>
<comment type="similarity">
    <text evidence="1">Belongs to the ATPase alpha/beta chains family.</text>
</comment>
<name>A0A9W8AVL0_9FUNG</name>
<dbReference type="FunFam" id="3.40.50.300:FF:000052">
    <property type="entry name" value="V-type proton ATPase catalytic subunit A"/>
    <property type="match status" value="1"/>
</dbReference>
<dbReference type="InterPro" id="IPR024034">
    <property type="entry name" value="ATPase_F1/V1_b/a_C"/>
</dbReference>
<evidence type="ECO:0000256" key="8">
    <source>
        <dbReference type="ARBA" id="ARBA00022967"/>
    </source>
</evidence>